<dbReference type="GO" id="GO:0004197">
    <property type="term" value="F:cysteine-type endopeptidase activity"/>
    <property type="evidence" value="ECO:0007669"/>
    <property type="project" value="InterPro"/>
</dbReference>
<keyword evidence="3" id="KW-0378">Hydrolase</keyword>
<comment type="catalytic activity">
    <reaction evidence="1">
        <text>All bonds known to be hydrolyzed by this endopeptidase have arginine in P1 and an acidic residue in P4. P6 is often occupied by an acidic residue or by a hydroxy-amino-acid residue, the phosphorylation of which enhances cleavage.</text>
        <dbReference type="EC" id="3.4.22.49"/>
    </reaction>
</comment>
<dbReference type="GO" id="GO:0051307">
    <property type="term" value="P:meiotic chromosome separation"/>
    <property type="evidence" value="ECO:0007669"/>
    <property type="project" value="TreeGrafter"/>
</dbReference>
<dbReference type="Proteomes" id="UP000235672">
    <property type="component" value="Unassembled WGS sequence"/>
</dbReference>
<dbReference type="GO" id="GO:0051301">
    <property type="term" value="P:cell division"/>
    <property type="evidence" value="ECO:0007669"/>
    <property type="project" value="UniProtKB-KW"/>
</dbReference>
<dbReference type="SUPFAM" id="SSF48452">
    <property type="entry name" value="TPR-like"/>
    <property type="match status" value="1"/>
</dbReference>
<dbReference type="Pfam" id="PF03568">
    <property type="entry name" value="Separin_C"/>
    <property type="match status" value="1"/>
</dbReference>
<feature type="compositionally biased region" description="Polar residues" evidence="5">
    <location>
        <begin position="139"/>
        <end position="148"/>
    </location>
</feature>
<evidence type="ECO:0000256" key="4">
    <source>
        <dbReference type="ARBA" id="ARBA00022829"/>
    </source>
</evidence>
<dbReference type="OrthoDB" id="10255632at2759"/>
<dbReference type="Gene3D" id="1.25.40.10">
    <property type="entry name" value="Tetratricopeptide repeat domain"/>
    <property type="match status" value="1"/>
</dbReference>
<feature type="region of interest" description="Disordered" evidence="5">
    <location>
        <begin position="39"/>
        <end position="90"/>
    </location>
</feature>
<reference evidence="7 8" key="1">
    <citation type="submission" date="2016-05" db="EMBL/GenBank/DDBJ databases">
        <title>A degradative enzymes factory behind the ericoid mycorrhizal symbiosis.</title>
        <authorList>
            <consortium name="DOE Joint Genome Institute"/>
            <person name="Martino E."/>
            <person name="Morin E."/>
            <person name="Grelet G."/>
            <person name="Kuo A."/>
            <person name="Kohler A."/>
            <person name="Daghino S."/>
            <person name="Barry K."/>
            <person name="Choi C."/>
            <person name="Cichocki N."/>
            <person name="Clum A."/>
            <person name="Copeland A."/>
            <person name="Hainaut M."/>
            <person name="Haridas S."/>
            <person name="Labutti K."/>
            <person name="Lindquist E."/>
            <person name="Lipzen A."/>
            <person name="Khouja H.-R."/>
            <person name="Murat C."/>
            <person name="Ohm R."/>
            <person name="Olson A."/>
            <person name="Spatafora J."/>
            <person name="Veneault-Fourrey C."/>
            <person name="Henrissat B."/>
            <person name="Grigoriev I."/>
            <person name="Martin F."/>
            <person name="Perotto S."/>
        </authorList>
    </citation>
    <scope>NUCLEOTIDE SEQUENCE [LARGE SCALE GENOMIC DNA]</scope>
    <source>
        <strain evidence="7 8">UAMH 7357</strain>
    </source>
</reference>
<keyword evidence="7" id="KW-0131">Cell cycle</keyword>
<dbReference type="GO" id="GO:0006508">
    <property type="term" value="P:proteolysis"/>
    <property type="evidence" value="ECO:0007669"/>
    <property type="project" value="InterPro"/>
</dbReference>
<dbReference type="EMBL" id="KZ613473">
    <property type="protein sequence ID" value="PMD23998.1"/>
    <property type="molecule type" value="Genomic_DNA"/>
</dbReference>
<dbReference type="InterPro" id="IPR011990">
    <property type="entry name" value="TPR-like_helical_dom_sf"/>
</dbReference>
<dbReference type="GO" id="GO:0005634">
    <property type="term" value="C:nucleus"/>
    <property type="evidence" value="ECO:0007669"/>
    <property type="project" value="InterPro"/>
</dbReference>
<dbReference type="PROSITE" id="PS51700">
    <property type="entry name" value="SEPARIN"/>
    <property type="match status" value="1"/>
</dbReference>
<dbReference type="InterPro" id="IPR005314">
    <property type="entry name" value="Peptidase_C50"/>
</dbReference>
<dbReference type="InterPro" id="IPR030397">
    <property type="entry name" value="SEPARIN_core_dom"/>
</dbReference>
<feature type="domain" description="Peptidase C50" evidence="6">
    <location>
        <begin position="1934"/>
        <end position="2029"/>
    </location>
</feature>
<evidence type="ECO:0000256" key="1">
    <source>
        <dbReference type="ARBA" id="ARBA00000451"/>
    </source>
</evidence>
<dbReference type="GO" id="GO:0005737">
    <property type="term" value="C:cytoplasm"/>
    <property type="evidence" value="ECO:0007669"/>
    <property type="project" value="TreeGrafter"/>
</dbReference>
<evidence type="ECO:0000256" key="2">
    <source>
        <dbReference type="ARBA" id="ARBA00012489"/>
    </source>
</evidence>
<dbReference type="GO" id="GO:0044732">
    <property type="term" value="C:mitotic spindle pole body"/>
    <property type="evidence" value="ECO:0007669"/>
    <property type="project" value="TreeGrafter"/>
</dbReference>
<dbReference type="PANTHER" id="PTHR12792:SF0">
    <property type="entry name" value="SEPARIN"/>
    <property type="match status" value="1"/>
</dbReference>
<evidence type="ECO:0000256" key="5">
    <source>
        <dbReference type="SAM" id="MobiDB-lite"/>
    </source>
</evidence>
<feature type="compositionally biased region" description="Low complexity" evidence="5">
    <location>
        <begin position="45"/>
        <end position="54"/>
    </location>
</feature>
<feature type="region of interest" description="Disordered" evidence="5">
    <location>
        <begin position="118"/>
        <end position="174"/>
    </location>
</feature>
<feature type="region of interest" description="Disordered" evidence="5">
    <location>
        <begin position="1484"/>
        <end position="1519"/>
    </location>
</feature>
<dbReference type="PANTHER" id="PTHR12792">
    <property type="entry name" value="EXTRA SPINDLE POLES 1-RELATED"/>
    <property type="match status" value="1"/>
</dbReference>
<proteinExistence type="predicted"/>
<accession>A0A2J6QCN3</accession>
<feature type="compositionally biased region" description="Low complexity" evidence="5">
    <location>
        <begin position="155"/>
        <end position="174"/>
    </location>
</feature>
<evidence type="ECO:0000313" key="7">
    <source>
        <dbReference type="EMBL" id="PMD23998.1"/>
    </source>
</evidence>
<protein>
    <recommendedName>
        <fullName evidence="2">separase</fullName>
        <ecNumber evidence="2">3.4.22.49</ecNumber>
    </recommendedName>
</protein>
<gene>
    <name evidence="7" type="ORF">NA56DRAFT_621175</name>
</gene>
<keyword evidence="7" id="KW-0132">Cell division</keyword>
<keyword evidence="8" id="KW-1185">Reference proteome</keyword>
<dbReference type="GO" id="GO:0072686">
    <property type="term" value="C:mitotic spindle"/>
    <property type="evidence" value="ECO:0007669"/>
    <property type="project" value="TreeGrafter"/>
</dbReference>
<organism evidence="7 8">
    <name type="scientific">Hyaloscypha hepaticicola</name>
    <dbReference type="NCBI Taxonomy" id="2082293"/>
    <lineage>
        <taxon>Eukaryota</taxon>
        <taxon>Fungi</taxon>
        <taxon>Dikarya</taxon>
        <taxon>Ascomycota</taxon>
        <taxon>Pezizomycotina</taxon>
        <taxon>Leotiomycetes</taxon>
        <taxon>Helotiales</taxon>
        <taxon>Hyaloscyphaceae</taxon>
        <taxon>Hyaloscypha</taxon>
    </lineage>
</organism>
<evidence type="ECO:0000313" key="8">
    <source>
        <dbReference type="Proteomes" id="UP000235672"/>
    </source>
</evidence>
<evidence type="ECO:0000256" key="3">
    <source>
        <dbReference type="ARBA" id="ARBA00022801"/>
    </source>
</evidence>
<feature type="compositionally biased region" description="Basic and acidic residues" evidence="5">
    <location>
        <begin position="75"/>
        <end position="90"/>
    </location>
</feature>
<evidence type="ECO:0000259" key="6">
    <source>
        <dbReference type="PROSITE" id="PS51700"/>
    </source>
</evidence>
<sequence>MASLPATADSIRAAVTSTSACTPGTVTQLSDLLLPKPDIQHATNTSKSTKTTKSIPSAKQKFTKSAARSRNQKVVCEDKPGKDGNELSPKERSILATEIINTTLKVLSDAIKVPAPKPVRRQVSSKDLVKASARKAPRRSNSLPQSPLQPRPINRVSSSPSLYSRESRSSSSASITSSGYRSIAECARVAFSCLRTLQASKTAGIEFPDLQLENGMSVLIGKFVSLGLDYLAIKELRILKRRLDPGEGSKKGVASNGSVATSPQTLSEMLDFGKAQFTGAKLGLVITTQLQILKLMTSSRKPKHAEAALPLLVTNHPSSPTRLLLLAAKESKELKQAEKLSRQLQNLSEIQLSLTPSVAPADDAIAVEPRLSVTPEFALQLQTLALHNRFLWWGIAGHKGDLSKEIFDPFLRCLSSFARRSQSNAQEKYRLSASVTFDIMTLLNDCSDSRPCGLKCVLGGIYKVLGSLAKDANHISEAISWTEKYQKTLDHKVDSDAKRCYVVARLVSLKLRTTTIGPKDEGLLLALLEELERPFKGESSEIDDLLIEVSQARRSAMTVLSQHKGTAELHASKLPDGLRQMCESLVFLSPRISIRYLGNPPGVSSPTKDIVRHEQRRYFISKPALNSIDSVLFLVRTLLSEGRMAWDLVDSKLQDCILLLNRLGLSRDEAPTQEGPSPPSYYVRISNLYYTLYLDMRRDSDRTKDSQQLRILRRSIDSIRARPLHERKAGLMSMKLERMAEFCKMTGRHDELSRTLSSLRDEMISHGCLTAVAEMASSRPIKVAWNEDAEAAVLGRTIQSLLKVQIKYSSSVSEIPLFQSSWSEEEIGAVLELQIDTLSKYASDSTTAHCLISKAFRELLSVYNRTRFPIRRTRVLLRLWPLDIEGLEDILEVVLTELSSTSMAELIVEGTKDDSLASYFESFRAMATTMTELRRETHRVGVLKGSLAVWSNIRKSSESIAALERQVDDIPELITHLHTVGDYLEMNGFAIVRVAVLRLITEIDELYSEKFSPDDIVLSYTRLGVQWLQLGYSGKAGLAFDRARTYNQQHGVTAFASLDLHVSYCHYLLAIGNLDKIEDNFLSAQSMFSLAKDQLSRQRSISVLQQKTKLNLLISDACLMYSMLALERGIAPLALTHAKQCVRLLRRAWANTEEEVCRKVSLQESSSLNSTEKLGEGLSQLNLSTSNMHMDVAIARTSAGSVFWNLVTPLFRGLQHLSQLYAHHGMFQETLYYAQQAHRLSVEVGSETHRAMAAAVLGSTWLKSGNLAKGSELLMEAQQVSTSCEKNRDTALRMYHLGNMHGLLGDRDAEIVEYDHAQDIFQSLTTATFIETIDNFANQSCDLEEQMSKLTLSKRKAPAARKAVGRPKATIVKRKNTVQARSATDEVSSIAEECPQLTSLKAMILRGKAQALVSNKKYAEAFAFLEEADAFAKTQIDIVSQGLAMTGHLLLQSVEQMNADPVYSVLQDSTISFPSVVGTTKAEKHGDRLSVTKISPPRKVQTSRNNRDRGGSRSPAPDSFFDKLRQAQERLIEIHSIAVTVAPVAVIHKVSTLLNSVAILLSAAGQAKGKLLANPGFASCSIETARIVARRRESKAFRADFCPTLRLDELCWPDFENCDARRSSIGLHCDTSRFQKDYIDIIPKPWTVISVSLSDSHHELSITKFQAGHCPFILRLPLGRHNSMDADEEVFGFEQGQSELLEIINLANESAHDAHGRTGREAKAAWWEEREALDARLRDLLENIEKVWLGGFTGIFSQHARRPELLARFQKSFQNILDKHLPSRQKTGKRNTGPRITLDSRILELFIGLGDALDEDCDFSEPLTDLLYFVVDVLQFHGELNAYAEIDFDSIVVETHDALRSYHDAVRGSTEVDEDRHTILILDKALHSFPWESLPCMDGLAVSRLPSLGCLRERILGQDNNGPKDAPDGHYISRENGSYVLNPSGDLKHTQTTFQKPLQSLNDWEGIINRTPTEEEVKAALVSKDVLLYFGHGSGAQYIRAREIKKLEKCAVTILMGCSSGALVETGQFEPYGPPTTYMHAGCPALVATLWDVTDKDIDRFAKSTLEHWGLFESGSVVKGKGRMTAEPSRQRSLVEAVAKGRDACNLRYLNAASVCVYGVPVYFR</sequence>
<dbReference type="EC" id="3.4.22.49" evidence="2"/>
<dbReference type="STRING" id="1745343.A0A2J6QCN3"/>
<name>A0A2J6QCN3_9HELO</name>
<keyword evidence="4" id="KW-0159">Chromosome partition</keyword>